<dbReference type="PANTHER" id="PTHR18964">
    <property type="entry name" value="ROK (REPRESSOR, ORF, KINASE) FAMILY"/>
    <property type="match status" value="1"/>
</dbReference>
<dbReference type="InterPro" id="IPR043129">
    <property type="entry name" value="ATPase_NBD"/>
</dbReference>
<name>A0A9D1H6B2_9FIRM</name>
<dbReference type="Proteomes" id="UP000824160">
    <property type="component" value="Unassembled WGS sequence"/>
</dbReference>
<dbReference type="Pfam" id="PF13412">
    <property type="entry name" value="HTH_24"/>
    <property type="match status" value="1"/>
</dbReference>
<reference evidence="4" key="2">
    <citation type="journal article" date="2021" name="PeerJ">
        <title>Extensive microbial diversity within the chicken gut microbiome revealed by metagenomics and culture.</title>
        <authorList>
            <person name="Gilroy R."/>
            <person name="Ravi A."/>
            <person name="Getino M."/>
            <person name="Pursley I."/>
            <person name="Horton D.L."/>
            <person name="Alikhan N.F."/>
            <person name="Baker D."/>
            <person name="Gharbi K."/>
            <person name="Hall N."/>
            <person name="Watson M."/>
            <person name="Adriaenssens E.M."/>
            <person name="Foster-Nyarko E."/>
            <person name="Jarju S."/>
            <person name="Secka A."/>
            <person name="Antonio M."/>
            <person name="Oren A."/>
            <person name="Chaudhuri R.R."/>
            <person name="La Ragione R."/>
            <person name="Hildebrand F."/>
            <person name="Pallen M.J."/>
        </authorList>
    </citation>
    <scope>NUCLEOTIDE SEQUENCE</scope>
    <source>
        <strain evidence="4">ChiBcec7-5410</strain>
    </source>
</reference>
<dbReference type="Pfam" id="PF00480">
    <property type="entry name" value="ROK"/>
    <property type="match status" value="1"/>
</dbReference>
<dbReference type="PANTHER" id="PTHR18964:SF149">
    <property type="entry name" value="BIFUNCTIONAL UDP-N-ACETYLGLUCOSAMINE 2-EPIMERASE_N-ACETYLMANNOSAMINE KINASE"/>
    <property type="match status" value="1"/>
</dbReference>
<dbReference type="SUPFAM" id="SSF46785">
    <property type="entry name" value="Winged helix' DNA-binding domain"/>
    <property type="match status" value="1"/>
</dbReference>
<evidence type="ECO:0000313" key="5">
    <source>
        <dbReference type="Proteomes" id="UP000824160"/>
    </source>
</evidence>
<reference evidence="4" key="1">
    <citation type="submission" date="2020-10" db="EMBL/GenBank/DDBJ databases">
        <authorList>
            <person name="Gilroy R."/>
        </authorList>
    </citation>
    <scope>NUCLEOTIDE SEQUENCE</scope>
    <source>
        <strain evidence="4">ChiBcec7-5410</strain>
    </source>
</reference>
<organism evidence="4 5">
    <name type="scientific">Candidatus Faecivivens stercoripullorum</name>
    <dbReference type="NCBI Taxonomy" id="2840805"/>
    <lineage>
        <taxon>Bacteria</taxon>
        <taxon>Bacillati</taxon>
        <taxon>Bacillota</taxon>
        <taxon>Clostridia</taxon>
        <taxon>Eubacteriales</taxon>
        <taxon>Oscillospiraceae</taxon>
        <taxon>Oscillospiraceae incertae sedis</taxon>
        <taxon>Candidatus Faecivivens</taxon>
    </lineage>
</organism>
<dbReference type="InterPro" id="IPR036390">
    <property type="entry name" value="WH_DNA-bd_sf"/>
</dbReference>
<dbReference type="GO" id="GO:0042732">
    <property type="term" value="P:D-xylose metabolic process"/>
    <property type="evidence" value="ECO:0007669"/>
    <property type="project" value="UniProtKB-KW"/>
</dbReference>
<dbReference type="EMBL" id="DVLW01000159">
    <property type="protein sequence ID" value="HIT94682.1"/>
    <property type="molecule type" value="Genomic_DNA"/>
</dbReference>
<proteinExistence type="inferred from homology"/>
<keyword evidence="3" id="KW-0859">Xylose metabolism</keyword>
<dbReference type="SUPFAM" id="SSF53067">
    <property type="entry name" value="Actin-like ATPase domain"/>
    <property type="match status" value="1"/>
</dbReference>
<sequence>MKEQRASSRDIKKNNRIRTLRCILRCDRISQPELASILQNSWPTVLQNVRELIEMGLVQEVGEFASTGGRKARAFAPVREAKMAVGIEITQNHIGMVLADLSGQLAGYERRKKEFSTDEEYSRQLGEMVAEFTARFGIDSEKLLGCGIALPGILDISGETLVVSQVLGTENLPTSFFSRHIPFPCLFVNDASAAGLAEVWGEDAPGNVVYLSLSNSVGGAILNSGELYEGDHLRAAEFGHMTLVMDGKTCYCGKRGCLDAYCSAKVLTEHTDGNLEQFFELLRNNDPAATAAWEEYLRYLATAVNNLRMAFDCPIIAGGYVGGYLEEYGDKIRQLLSGRNTFEPDAEYFRFCRYKREASAMGAALMQIERFIQEL</sequence>
<comment type="similarity">
    <text evidence="2">Belongs to the ROK (NagC/XylR) family.</text>
</comment>
<comment type="function">
    <text evidence="1">Transcriptional repressor of xylose-utilizing enzymes.</text>
</comment>
<gene>
    <name evidence="4" type="ORF">IAC43_05815</name>
</gene>
<dbReference type="InterPro" id="IPR036388">
    <property type="entry name" value="WH-like_DNA-bd_sf"/>
</dbReference>
<dbReference type="InterPro" id="IPR000600">
    <property type="entry name" value="ROK"/>
</dbReference>
<evidence type="ECO:0000256" key="2">
    <source>
        <dbReference type="ARBA" id="ARBA00006479"/>
    </source>
</evidence>
<protein>
    <submittedName>
        <fullName evidence="4">ROK family transcriptional regulator</fullName>
    </submittedName>
</protein>
<dbReference type="Gene3D" id="1.10.10.10">
    <property type="entry name" value="Winged helix-like DNA-binding domain superfamily/Winged helix DNA-binding domain"/>
    <property type="match status" value="1"/>
</dbReference>
<evidence type="ECO:0000313" key="4">
    <source>
        <dbReference type="EMBL" id="HIT94682.1"/>
    </source>
</evidence>
<evidence type="ECO:0000256" key="3">
    <source>
        <dbReference type="ARBA" id="ARBA00022629"/>
    </source>
</evidence>
<dbReference type="AlphaFoldDB" id="A0A9D1H6B2"/>
<accession>A0A9D1H6B2</accession>
<dbReference type="Gene3D" id="3.30.420.40">
    <property type="match status" value="2"/>
</dbReference>
<comment type="caution">
    <text evidence="4">The sequence shown here is derived from an EMBL/GenBank/DDBJ whole genome shotgun (WGS) entry which is preliminary data.</text>
</comment>
<keyword evidence="3" id="KW-0119">Carbohydrate metabolism</keyword>
<evidence type="ECO:0000256" key="1">
    <source>
        <dbReference type="ARBA" id="ARBA00002486"/>
    </source>
</evidence>